<dbReference type="EMBL" id="ADVG01000001">
    <property type="protein sequence ID" value="EFH90500.1"/>
    <property type="molecule type" value="Genomic_DNA"/>
</dbReference>
<accession>D6TFA0</accession>
<feature type="transmembrane region" description="Helical" evidence="1">
    <location>
        <begin position="101"/>
        <end position="121"/>
    </location>
</feature>
<proteinExistence type="predicted"/>
<gene>
    <name evidence="2" type="ORF">Krac_12123</name>
</gene>
<dbReference type="AlphaFoldDB" id="D6TFA0"/>
<dbReference type="STRING" id="485913.Krac_12123"/>
<keyword evidence="1" id="KW-0472">Membrane</keyword>
<evidence type="ECO:0000256" key="1">
    <source>
        <dbReference type="SAM" id="Phobius"/>
    </source>
</evidence>
<evidence type="ECO:0000313" key="2">
    <source>
        <dbReference type="EMBL" id="EFH90500.1"/>
    </source>
</evidence>
<organism evidence="2 3">
    <name type="scientific">Ktedonobacter racemifer DSM 44963</name>
    <dbReference type="NCBI Taxonomy" id="485913"/>
    <lineage>
        <taxon>Bacteria</taxon>
        <taxon>Bacillati</taxon>
        <taxon>Chloroflexota</taxon>
        <taxon>Ktedonobacteria</taxon>
        <taxon>Ktedonobacterales</taxon>
        <taxon>Ktedonobacteraceae</taxon>
        <taxon>Ktedonobacter</taxon>
    </lineage>
</organism>
<keyword evidence="1" id="KW-0812">Transmembrane</keyword>
<keyword evidence="3" id="KW-1185">Reference proteome</keyword>
<evidence type="ECO:0000313" key="3">
    <source>
        <dbReference type="Proteomes" id="UP000004508"/>
    </source>
</evidence>
<reference evidence="2 3" key="1">
    <citation type="journal article" date="2011" name="Stand. Genomic Sci.">
        <title>Non-contiguous finished genome sequence and contextual data of the filamentous soil bacterium Ktedonobacter racemifer type strain (SOSP1-21).</title>
        <authorList>
            <person name="Chang Y.J."/>
            <person name="Land M."/>
            <person name="Hauser L."/>
            <person name="Chertkov O."/>
            <person name="Del Rio T.G."/>
            <person name="Nolan M."/>
            <person name="Copeland A."/>
            <person name="Tice H."/>
            <person name="Cheng J.F."/>
            <person name="Lucas S."/>
            <person name="Han C."/>
            <person name="Goodwin L."/>
            <person name="Pitluck S."/>
            <person name="Ivanova N."/>
            <person name="Ovchinikova G."/>
            <person name="Pati A."/>
            <person name="Chen A."/>
            <person name="Palaniappan K."/>
            <person name="Mavromatis K."/>
            <person name="Liolios K."/>
            <person name="Brettin T."/>
            <person name="Fiebig A."/>
            <person name="Rohde M."/>
            <person name="Abt B."/>
            <person name="Goker M."/>
            <person name="Detter J.C."/>
            <person name="Woyke T."/>
            <person name="Bristow J."/>
            <person name="Eisen J.A."/>
            <person name="Markowitz V."/>
            <person name="Hugenholtz P."/>
            <person name="Kyrpides N.C."/>
            <person name="Klenk H.P."/>
            <person name="Lapidus A."/>
        </authorList>
    </citation>
    <scope>NUCLEOTIDE SEQUENCE [LARGE SCALE GENOMIC DNA]</scope>
    <source>
        <strain evidence="3">DSM 44963</strain>
    </source>
</reference>
<dbReference type="OrthoDB" id="161090at2"/>
<protein>
    <submittedName>
        <fullName evidence="2">Uncharacterized protein</fullName>
    </submittedName>
</protein>
<dbReference type="Proteomes" id="UP000004508">
    <property type="component" value="Unassembled WGS sequence"/>
</dbReference>
<keyword evidence="1" id="KW-1133">Transmembrane helix</keyword>
<comment type="caution">
    <text evidence="2">The sequence shown here is derived from an EMBL/GenBank/DDBJ whole genome shotgun (WGS) entry which is preliminary data.</text>
</comment>
<dbReference type="RefSeq" id="WP_007907946.1">
    <property type="nucleotide sequence ID" value="NZ_ADVG01000001.1"/>
</dbReference>
<feature type="transmembrane region" description="Helical" evidence="1">
    <location>
        <begin position="31"/>
        <end position="52"/>
    </location>
</feature>
<dbReference type="InParanoid" id="D6TFA0"/>
<feature type="transmembrane region" description="Helical" evidence="1">
    <location>
        <begin position="133"/>
        <end position="158"/>
    </location>
</feature>
<feature type="transmembrane region" description="Helical" evidence="1">
    <location>
        <begin position="64"/>
        <end position="89"/>
    </location>
</feature>
<name>D6TFA0_KTERA</name>
<sequence>MRNRSSYDPNEDASVYAPPANAASRALTMGVIFGLIGVVLNVIINFLSVPAYANQAREASAGPWTYLALGLGCLALIINIVLCFIAGFITGKRIIVRRPAFWTGVVAVAIIYIASFLLRYIPGYPGNISGQQYSGQVAGGIAVELVILVIGCLFGGIFSQWGAIRATLNHPYYYGAEEEEEEEGE</sequence>